<keyword evidence="5" id="KW-1185">Reference proteome</keyword>
<dbReference type="Gene3D" id="1.10.10.1320">
    <property type="entry name" value="Anti-sigma factor, zinc-finger domain"/>
    <property type="match status" value="1"/>
</dbReference>
<dbReference type="EMBL" id="JBHLUH010000074">
    <property type="protein sequence ID" value="MFC0532779.1"/>
    <property type="molecule type" value="Genomic_DNA"/>
</dbReference>
<evidence type="ECO:0000256" key="2">
    <source>
        <dbReference type="ARBA" id="ARBA00023163"/>
    </source>
</evidence>
<evidence type="ECO:0000313" key="4">
    <source>
        <dbReference type="EMBL" id="MFC0532779.1"/>
    </source>
</evidence>
<name>A0ABV6MDX5_9ACTN</name>
<keyword evidence="1" id="KW-0805">Transcription regulation</keyword>
<feature type="region of interest" description="Disordered" evidence="3">
    <location>
        <begin position="134"/>
        <end position="163"/>
    </location>
</feature>
<accession>A0ABV6MDX5</accession>
<feature type="compositionally biased region" description="Low complexity" evidence="3">
    <location>
        <begin position="239"/>
        <end position="253"/>
    </location>
</feature>
<sequence length="377" mass="40007">MPDPPGPCVHPDVGAYALGLLEAEERTAYERHLITCAHCLRTLEGLAPLIELLGQVDAATLLAAGPDPGGGTNRGDGPDRRGRSDLRRRPPPHPPGALGALFPRQREPAHDRMRRPHLRAWDKLDDRFRDHRDAAAEREAAEAPWTPAAAEPRPQRTGRRRRDWFHGTTMRRLTLVAAAATVLVMVGFVTIAARSSVTDPRTVAEPPPAPPVVAATTAAPPPSVAPPRRERVAPPPPTRSSSPAAPPRVARTSENPEPTPSEARPDSIKANPGVGAEGNRLAGSDPATGVAAEVRLGRTATGLDVTLTVHGLPGPRDCVLRVIATDGTAHTALRWRMADGEESFTGLGGTALARAEIDHFEVVDAAEAVLVTISSRS</sequence>
<dbReference type="InterPro" id="IPR041916">
    <property type="entry name" value="Anti_sigma_zinc_sf"/>
</dbReference>
<feature type="compositionally biased region" description="Low complexity" evidence="3">
    <location>
        <begin position="142"/>
        <end position="152"/>
    </location>
</feature>
<organism evidence="4 5">
    <name type="scientific">Phytohabitans kaempferiae</name>
    <dbReference type="NCBI Taxonomy" id="1620943"/>
    <lineage>
        <taxon>Bacteria</taxon>
        <taxon>Bacillati</taxon>
        <taxon>Actinomycetota</taxon>
        <taxon>Actinomycetes</taxon>
        <taxon>Micromonosporales</taxon>
        <taxon>Micromonosporaceae</taxon>
    </lineage>
</organism>
<feature type="region of interest" description="Disordered" evidence="3">
    <location>
        <begin position="63"/>
        <end position="117"/>
    </location>
</feature>
<keyword evidence="2" id="KW-0804">Transcription</keyword>
<gene>
    <name evidence="4" type="ORF">ACFFIA_34680</name>
</gene>
<evidence type="ECO:0000313" key="5">
    <source>
        <dbReference type="Proteomes" id="UP001589867"/>
    </source>
</evidence>
<dbReference type="Proteomes" id="UP001589867">
    <property type="component" value="Unassembled WGS sequence"/>
</dbReference>
<feature type="compositionally biased region" description="Basic and acidic residues" evidence="3">
    <location>
        <begin position="76"/>
        <end position="88"/>
    </location>
</feature>
<feature type="region of interest" description="Disordered" evidence="3">
    <location>
        <begin position="196"/>
        <end position="285"/>
    </location>
</feature>
<dbReference type="RefSeq" id="WP_377259480.1">
    <property type="nucleotide sequence ID" value="NZ_JBHLUH010000074.1"/>
</dbReference>
<evidence type="ECO:0000256" key="1">
    <source>
        <dbReference type="ARBA" id="ARBA00023015"/>
    </source>
</evidence>
<proteinExistence type="predicted"/>
<evidence type="ECO:0000256" key="3">
    <source>
        <dbReference type="SAM" id="MobiDB-lite"/>
    </source>
</evidence>
<protein>
    <submittedName>
        <fullName evidence="4">Zf-HC2 domain-containing protein</fullName>
    </submittedName>
</protein>
<reference evidence="4 5" key="1">
    <citation type="submission" date="2024-09" db="EMBL/GenBank/DDBJ databases">
        <authorList>
            <person name="Sun Q."/>
            <person name="Mori K."/>
        </authorList>
    </citation>
    <scope>NUCLEOTIDE SEQUENCE [LARGE SCALE GENOMIC DNA]</scope>
    <source>
        <strain evidence="4 5">TBRC 3947</strain>
    </source>
</reference>
<comment type="caution">
    <text evidence="4">The sequence shown here is derived from an EMBL/GenBank/DDBJ whole genome shotgun (WGS) entry which is preliminary data.</text>
</comment>